<name>A0AAV2DCE3_9ROSI</name>
<dbReference type="EMBL" id="OZ034815">
    <property type="protein sequence ID" value="CAL1371215.1"/>
    <property type="molecule type" value="Genomic_DNA"/>
</dbReference>
<reference evidence="1 2" key="1">
    <citation type="submission" date="2024-04" db="EMBL/GenBank/DDBJ databases">
        <authorList>
            <person name="Fracassetti M."/>
        </authorList>
    </citation>
    <scope>NUCLEOTIDE SEQUENCE [LARGE SCALE GENOMIC DNA]</scope>
</reference>
<organism evidence="1 2">
    <name type="scientific">Linum trigynum</name>
    <dbReference type="NCBI Taxonomy" id="586398"/>
    <lineage>
        <taxon>Eukaryota</taxon>
        <taxon>Viridiplantae</taxon>
        <taxon>Streptophyta</taxon>
        <taxon>Embryophyta</taxon>
        <taxon>Tracheophyta</taxon>
        <taxon>Spermatophyta</taxon>
        <taxon>Magnoliopsida</taxon>
        <taxon>eudicotyledons</taxon>
        <taxon>Gunneridae</taxon>
        <taxon>Pentapetalae</taxon>
        <taxon>rosids</taxon>
        <taxon>fabids</taxon>
        <taxon>Malpighiales</taxon>
        <taxon>Linaceae</taxon>
        <taxon>Linum</taxon>
    </lineage>
</organism>
<protein>
    <recommendedName>
        <fullName evidence="3">Secreted protein</fullName>
    </recommendedName>
</protein>
<sequence length="70" mass="7462">MKCCLMFASLPRTQLPLLLMMDIETRKIATFSSASASETGSVDPMAVSKAEEVIDSLSLSSGARFSFAAI</sequence>
<evidence type="ECO:0008006" key="3">
    <source>
        <dbReference type="Google" id="ProtNLM"/>
    </source>
</evidence>
<dbReference type="Proteomes" id="UP001497516">
    <property type="component" value="Chromosome 2"/>
</dbReference>
<evidence type="ECO:0000313" key="1">
    <source>
        <dbReference type="EMBL" id="CAL1371215.1"/>
    </source>
</evidence>
<keyword evidence="2" id="KW-1185">Reference proteome</keyword>
<dbReference type="AlphaFoldDB" id="A0AAV2DCE3"/>
<evidence type="ECO:0000313" key="2">
    <source>
        <dbReference type="Proteomes" id="UP001497516"/>
    </source>
</evidence>
<gene>
    <name evidence="1" type="ORF">LTRI10_LOCUS13292</name>
</gene>
<proteinExistence type="predicted"/>
<accession>A0AAV2DCE3</accession>